<accession>A0ABU9AUQ8</accession>
<evidence type="ECO:0000313" key="6">
    <source>
        <dbReference type="Proteomes" id="UP001371305"/>
    </source>
</evidence>
<name>A0ABU9AUQ8_9BACT</name>
<dbReference type="PANTHER" id="PTHR45080">
    <property type="entry name" value="CONTACTIN 5"/>
    <property type="match status" value="1"/>
</dbReference>
<evidence type="ECO:0000259" key="4">
    <source>
        <dbReference type="PROSITE" id="PS50835"/>
    </source>
</evidence>
<dbReference type="Gene3D" id="2.60.40.10">
    <property type="entry name" value="Immunoglobulins"/>
    <property type="match status" value="1"/>
</dbReference>
<dbReference type="InterPro" id="IPR003598">
    <property type="entry name" value="Ig_sub2"/>
</dbReference>
<reference evidence="5 6" key="1">
    <citation type="submission" date="2024-04" db="EMBL/GenBank/DDBJ databases">
        <title>Luteolibacter sp. isolated from soil.</title>
        <authorList>
            <person name="An J."/>
        </authorList>
    </citation>
    <scope>NUCLEOTIDE SEQUENCE [LARGE SCALE GENOMIC DNA]</scope>
    <source>
        <strain evidence="5 6">Y139</strain>
    </source>
</reference>
<dbReference type="Proteomes" id="UP001371305">
    <property type="component" value="Unassembled WGS sequence"/>
</dbReference>
<keyword evidence="2" id="KW-1015">Disulfide bond</keyword>
<keyword evidence="6" id="KW-1185">Reference proteome</keyword>
<dbReference type="InterPro" id="IPR013783">
    <property type="entry name" value="Ig-like_fold"/>
</dbReference>
<dbReference type="SUPFAM" id="SSF48726">
    <property type="entry name" value="Immunoglobulin"/>
    <property type="match status" value="1"/>
</dbReference>
<proteinExistence type="predicted"/>
<dbReference type="NCBIfam" id="TIGR02601">
    <property type="entry name" value="autotrns_rpt"/>
    <property type="match status" value="1"/>
</dbReference>
<feature type="chain" id="PRO_5045334090" evidence="3">
    <location>
        <begin position="28"/>
        <end position="1284"/>
    </location>
</feature>
<keyword evidence="1 3" id="KW-0732">Signal</keyword>
<dbReference type="InterPro" id="IPR013425">
    <property type="entry name" value="Autotrns_rpt"/>
</dbReference>
<evidence type="ECO:0000256" key="1">
    <source>
        <dbReference type="ARBA" id="ARBA00022729"/>
    </source>
</evidence>
<evidence type="ECO:0000256" key="2">
    <source>
        <dbReference type="ARBA" id="ARBA00023157"/>
    </source>
</evidence>
<sequence length="1284" mass="130203">MKRPYSSIVRNCALIFAGWLAPLGSQAAQLAYEGFDYSSGAGNLTGLGGGFGWNGNWLTVNNGSADVTLASLAAGASSPSGYDALSIGKGAFLPNGRRVGRLLDTSTNGPFGQQGYRDVNGRIGADGTTLYLSFMQQPNGTDSYYEFEFHRDNLGDPGRIGGIGNDQPGGNVNLRAPNGTHTFIGAGSTNVNFYVVRIDFKAGNDDVRVYQNPTSATEPGVPTLTKLGAADMSFNGVSFGAFVGGIARTVAHDEVRFGQSWSDVTIPTLSAPVFATQPRASTTVFAGGSVSLVATAGGYPAPTYQWYHGVDLLPGKTSPVLTLSNVQAGDAGAYHVVATNSQGAPSSSNGTVVVQSTPAGLMVYEGFDYDAGSSNMNGKAGGLGWAAPWTAVDGGGGNVQSGNLAAGTNAPNGYDAQSLANSSFIPNAKRDGRLLDTSLGGRLGAAGYIDGNGNVGADGKTLYLSFLQQPDGTSLFYEFEFHKGNLGDPGRIGGVGNDTSNAVVNLRTPSNTPTLIGPGSTGVNFYVMRIDFKAGNQDEIRVYQNPVSATEPAVPTLLKTNGGDFSFNGLSVAAFVNGRTVKHDEIRIGQNWSDVVFGTSRRDLVWAGNGTTNNWDFVSNNWKVGVTPTAFVDGDPVTFDDTGSATPAVNVATNVATASLNVANSVNAYTIGGTNTVTASGGLTKTGSASLTITAPTSFGSSVTVNAGDLALNGTSTTSGNLSLGTGSGALTLGGTNTFNGSLLDSATTGNRTFSGTNTFTGLSTLNGNLTFSGTTNFTGAGAVIWFGNFTGANASVTIQPGAVINITGNYNDALVFGRDGGNASVIQNGGTLTYNPANRGEAFLGASGVNTGTNPTYQMNGGVLDMSNKRLGIALGGNGAGVTAAFTQTGGSVLVRQLDMGANLGFGNATYTLSGGSITIGEAGITTASNLYTIDLGGGTVNAAASWNSALDITLTGTNGNTTFDTANNTVRLAGAIDGTGGLVKNGTGTLILTGFNSYSGATQVNAGTIGGRGTSDNSALTVASGATLAPGDLLTDIFLVPSAVLASGSTFHVKIDNEEDSADQLQSLGTVNISGVNLTFSEMGAGVIPAGEDLVIVDASSGRTGTFAGLPEGAALDTGLNTFVIHYTANQVKLTSTSVENPYVTWATAHGLDGSPGKDPAFDADPEGDGIANGLEWVLGGDPLAGDGGSLLTSSADATGGLTLEFNREENSIGQTTLVVQWNTNLSATWTDVPVTQAGGSYANGVTVSVDQEATPDHVSVNIPASNAAGGGLFARVRVTSP</sequence>
<dbReference type="InterPro" id="IPR036179">
    <property type="entry name" value="Ig-like_dom_sf"/>
</dbReference>
<evidence type="ECO:0000256" key="3">
    <source>
        <dbReference type="SAM" id="SignalP"/>
    </source>
</evidence>
<feature type="signal peptide" evidence="3">
    <location>
        <begin position="1"/>
        <end position="27"/>
    </location>
</feature>
<dbReference type="PROSITE" id="PS50835">
    <property type="entry name" value="IG_LIKE"/>
    <property type="match status" value="1"/>
</dbReference>
<dbReference type="SUPFAM" id="SSF51126">
    <property type="entry name" value="Pectin lyase-like"/>
    <property type="match status" value="1"/>
</dbReference>
<dbReference type="InterPro" id="IPR011050">
    <property type="entry name" value="Pectin_lyase_fold/virulence"/>
</dbReference>
<organism evidence="5 6">
    <name type="scientific">Luteolibacter soli</name>
    <dbReference type="NCBI Taxonomy" id="3135280"/>
    <lineage>
        <taxon>Bacteria</taxon>
        <taxon>Pseudomonadati</taxon>
        <taxon>Verrucomicrobiota</taxon>
        <taxon>Verrucomicrobiia</taxon>
        <taxon>Verrucomicrobiales</taxon>
        <taxon>Verrucomicrobiaceae</taxon>
        <taxon>Luteolibacter</taxon>
    </lineage>
</organism>
<evidence type="ECO:0000313" key="5">
    <source>
        <dbReference type="EMBL" id="MEK7951110.1"/>
    </source>
</evidence>
<comment type="caution">
    <text evidence="5">The sequence shown here is derived from an EMBL/GenBank/DDBJ whole genome shotgun (WGS) entry which is preliminary data.</text>
</comment>
<dbReference type="InterPro" id="IPR007110">
    <property type="entry name" value="Ig-like_dom"/>
</dbReference>
<dbReference type="RefSeq" id="WP_341404713.1">
    <property type="nucleotide sequence ID" value="NZ_JBBUKT010000004.1"/>
</dbReference>
<dbReference type="Pfam" id="PF12951">
    <property type="entry name" value="PATR"/>
    <property type="match status" value="2"/>
</dbReference>
<dbReference type="InterPro" id="IPR050958">
    <property type="entry name" value="Cell_Adh-Cytoskel_Orgn"/>
</dbReference>
<dbReference type="InterPro" id="IPR003599">
    <property type="entry name" value="Ig_sub"/>
</dbReference>
<dbReference type="Pfam" id="PF13927">
    <property type="entry name" value="Ig_3"/>
    <property type="match status" value="1"/>
</dbReference>
<dbReference type="PANTHER" id="PTHR45080:SF8">
    <property type="entry name" value="IG-LIKE DOMAIN-CONTAINING PROTEIN"/>
    <property type="match status" value="1"/>
</dbReference>
<dbReference type="SMART" id="SM00408">
    <property type="entry name" value="IGc2"/>
    <property type="match status" value="1"/>
</dbReference>
<dbReference type="EMBL" id="JBBUKT010000004">
    <property type="protein sequence ID" value="MEK7951110.1"/>
    <property type="molecule type" value="Genomic_DNA"/>
</dbReference>
<dbReference type="SMART" id="SM00409">
    <property type="entry name" value="IG"/>
    <property type="match status" value="1"/>
</dbReference>
<feature type="domain" description="Ig-like" evidence="4">
    <location>
        <begin position="272"/>
        <end position="353"/>
    </location>
</feature>
<gene>
    <name evidence="5" type="ORF">WKV53_11405</name>
</gene>
<protein>
    <submittedName>
        <fullName evidence="5">Immunoglobulin domain-containing protein</fullName>
    </submittedName>
</protein>